<comment type="similarity">
    <text evidence="5">Belongs to the SAT4 family.</text>
</comment>
<dbReference type="EMBL" id="NAJQ01001493">
    <property type="protein sequence ID" value="TKA58185.1"/>
    <property type="molecule type" value="Genomic_DNA"/>
</dbReference>
<dbReference type="InterPro" id="IPR052337">
    <property type="entry name" value="SAT4-like"/>
</dbReference>
<evidence type="ECO:0000256" key="3">
    <source>
        <dbReference type="ARBA" id="ARBA00022989"/>
    </source>
</evidence>
<feature type="transmembrane region" description="Helical" evidence="6">
    <location>
        <begin position="45"/>
        <end position="64"/>
    </location>
</feature>
<dbReference type="Pfam" id="PF20684">
    <property type="entry name" value="Fung_rhodopsin"/>
    <property type="match status" value="1"/>
</dbReference>
<comment type="caution">
    <text evidence="8">The sequence shown here is derived from an EMBL/GenBank/DDBJ whole genome shotgun (WGS) entry which is preliminary data.</text>
</comment>
<evidence type="ECO:0000256" key="6">
    <source>
        <dbReference type="SAM" id="Phobius"/>
    </source>
</evidence>
<proteinExistence type="inferred from homology"/>
<evidence type="ECO:0000313" key="8">
    <source>
        <dbReference type="EMBL" id="TKA58185.1"/>
    </source>
</evidence>
<evidence type="ECO:0000256" key="2">
    <source>
        <dbReference type="ARBA" id="ARBA00022692"/>
    </source>
</evidence>
<feature type="transmembrane region" description="Helical" evidence="6">
    <location>
        <begin position="166"/>
        <end position="190"/>
    </location>
</feature>
<organism evidence="8 9">
    <name type="scientific">Friedmanniomyces simplex</name>
    <dbReference type="NCBI Taxonomy" id="329884"/>
    <lineage>
        <taxon>Eukaryota</taxon>
        <taxon>Fungi</taxon>
        <taxon>Dikarya</taxon>
        <taxon>Ascomycota</taxon>
        <taxon>Pezizomycotina</taxon>
        <taxon>Dothideomycetes</taxon>
        <taxon>Dothideomycetidae</taxon>
        <taxon>Mycosphaerellales</taxon>
        <taxon>Teratosphaeriaceae</taxon>
        <taxon>Friedmanniomyces</taxon>
    </lineage>
</organism>
<feature type="transmembrane region" description="Helical" evidence="6">
    <location>
        <begin position="124"/>
        <end position="146"/>
    </location>
</feature>
<gene>
    <name evidence="8" type="ORF">B0A55_11510</name>
</gene>
<evidence type="ECO:0000256" key="5">
    <source>
        <dbReference type="ARBA" id="ARBA00038359"/>
    </source>
</evidence>
<evidence type="ECO:0000313" key="9">
    <source>
        <dbReference type="Proteomes" id="UP000309340"/>
    </source>
</evidence>
<sequence length="380" mass="41909">MGMSGHASGEAVVGVTVGMTALAAISVISRLATRVGIVRNPGIDDAFITVALLFSVATTITMILQVKHGMGKHEDTLSKQDQLAQLKPFWASVWVYNLAISCTKFSILFQYLRIFPGKKFRSICYILIGVVFVYSCWTFFSAVFACTPVQYFWKPDIPGGHCLDRFAVWFANAGINIVTDIATGVLPLPVFNSLELAKRQKYALMTVFALGGFTCIVSILRLQSLYVISKATDVSWNNPLAAIWSSVEINTGILCSCLPTLKACVSRYFPRLFTTRLSRTTTRPHNPRSTANHYTSDSRHGIAFNELGRGLSGRGDVVQKSVIRSRVAGSDDYDLHSVGSPPKDHELDDGQIQVVTVLEQEVQEWRESRAETDSTKGLVR</sequence>
<reference evidence="8 9" key="1">
    <citation type="submission" date="2017-03" db="EMBL/GenBank/DDBJ databases">
        <title>Genomes of endolithic fungi from Antarctica.</title>
        <authorList>
            <person name="Coleine C."/>
            <person name="Masonjones S."/>
            <person name="Stajich J.E."/>
        </authorList>
    </citation>
    <scope>NUCLEOTIDE SEQUENCE [LARGE SCALE GENOMIC DNA]</scope>
    <source>
        <strain evidence="8 9">CCFEE 5184</strain>
    </source>
</reference>
<keyword evidence="2 6" id="KW-0812">Transmembrane</keyword>
<dbReference type="STRING" id="329884.A0A4U0WA44"/>
<dbReference type="InterPro" id="IPR049326">
    <property type="entry name" value="Rhodopsin_dom_fungi"/>
</dbReference>
<accession>A0A4U0WA44</accession>
<feature type="domain" description="Rhodopsin" evidence="7">
    <location>
        <begin position="30"/>
        <end position="266"/>
    </location>
</feature>
<feature type="transmembrane region" description="Helical" evidence="6">
    <location>
        <begin position="12"/>
        <end position="33"/>
    </location>
</feature>
<evidence type="ECO:0000256" key="1">
    <source>
        <dbReference type="ARBA" id="ARBA00004141"/>
    </source>
</evidence>
<dbReference type="GO" id="GO:0016020">
    <property type="term" value="C:membrane"/>
    <property type="evidence" value="ECO:0007669"/>
    <property type="project" value="UniProtKB-SubCell"/>
</dbReference>
<keyword evidence="4 6" id="KW-0472">Membrane</keyword>
<feature type="transmembrane region" description="Helical" evidence="6">
    <location>
        <begin position="202"/>
        <end position="222"/>
    </location>
</feature>
<dbReference type="Proteomes" id="UP000309340">
    <property type="component" value="Unassembled WGS sequence"/>
</dbReference>
<keyword evidence="9" id="KW-1185">Reference proteome</keyword>
<dbReference type="OrthoDB" id="444631at2759"/>
<name>A0A4U0WA44_9PEZI</name>
<protein>
    <recommendedName>
        <fullName evidence="7">Rhodopsin domain-containing protein</fullName>
    </recommendedName>
</protein>
<evidence type="ECO:0000259" key="7">
    <source>
        <dbReference type="Pfam" id="PF20684"/>
    </source>
</evidence>
<evidence type="ECO:0000256" key="4">
    <source>
        <dbReference type="ARBA" id="ARBA00023136"/>
    </source>
</evidence>
<dbReference type="AlphaFoldDB" id="A0A4U0WA44"/>
<dbReference type="PANTHER" id="PTHR33048:SF132">
    <property type="entry name" value="MEMBRANE PROTEIN, PUTATIVE (AFU_ORTHOLOGUE AFUA_6G07820)-RELATED"/>
    <property type="match status" value="1"/>
</dbReference>
<keyword evidence="3 6" id="KW-1133">Transmembrane helix</keyword>
<comment type="subcellular location">
    <subcellularLocation>
        <location evidence="1">Membrane</location>
        <topology evidence="1">Multi-pass membrane protein</topology>
    </subcellularLocation>
</comment>
<feature type="transmembrane region" description="Helical" evidence="6">
    <location>
        <begin position="93"/>
        <end position="112"/>
    </location>
</feature>
<dbReference type="PANTHER" id="PTHR33048">
    <property type="entry name" value="PTH11-LIKE INTEGRAL MEMBRANE PROTEIN (AFU_ORTHOLOGUE AFUA_5G11245)"/>
    <property type="match status" value="1"/>
</dbReference>